<evidence type="ECO:0000313" key="2">
    <source>
        <dbReference type="Proteomes" id="UP000285650"/>
    </source>
</evidence>
<comment type="caution">
    <text evidence="1">The sequence shown here is derived from an EMBL/GenBank/DDBJ whole genome shotgun (WGS) entry which is preliminary data.</text>
</comment>
<dbReference type="Gene3D" id="1.50.10.20">
    <property type="match status" value="1"/>
</dbReference>
<dbReference type="SUPFAM" id="SSF158745">
    <property type="entry name" value="LanC-like"/>
    <property type="match status" value="1"/>
</dbReference>
<dbReference type="Proteomes" id="UP000285650">
    <property type="component" value="Unassembled WGS sequence"/>
</dbReference>
<dbReference type="AlphaFoldDB" id="A0A414L771"/>
<evidence type="ECO:0000313" key="1">
    <source>
        <dbReference type="EMBL" id="RHE90444.1"/>
    </source>
</evidence>
<evidence type="ECO:0008006" key="3">
    <source>
        <dbReference type="Google" id="ProtNLM"/>
    </source>
</evidence>
<organism evidence="1 2">
    <name type="scientific">Bacteroides intestinalis</name>
    <dbReference type="NCBI Taxonomy" id="329854"/>
    <lineage>
        <taxon>Bacteria</taxon>
        <taxon>Pseudomonadati</taxon>
        <taxon>Bacteroidota</taxon>
        <taxon>Bacteroidia</taxon>
        <taxon>Bacteroidales</taxon>
        <taxon>Bacteroidaceae</taxon>
        <taxon>Bacteroides</taxon>
    </lineage>
</organism>
<gene>
    <name evidence="1" type="ORF">DW712_15565</name>
</gene>
<protein>
    <recommendedName>
        <fullName evidence="3">Lanthionine synthetase C-like protein</fullName>
    </recommendedName>
</protein>
<reference evidence="1 2" key="1">
    <citation type="submission" date="2018-08" db="EMBL/GenBank/DDBJ databases">
        <title>A genome reference for cultivated species of the human gut microbiota.</title>
        <authorList>
            <person name="Zou Y."/>
            <person name="Xue W."/>
            <person name="Luo G."/>
        </authorList>
    </citation>
    <scope>NUCLEOTIDE SEQUENCE [LARGE SCALE GENOMIC DNA]</scope>
    <source>
        <strain evidence="1 2">AM27-17</strain>
    </source>
</reference>
<name>A0A414L771_9BACE</name>
<accession>A0A414L771</accession>
<dbReference type="RefSeq" id="WP_118222768.1">
    <property type="nucleotide sequence ID" value="NZ_JADNIJ010000010.1"/>
</dbReference>
<dbReference type="EMBL" id="QSKV01000010">
    <property type="protein sequence ID" value="RHE90444.1"/>
    <property type="molecule type" value="Genomic_DNA"/>
</dbReference>
<proteinExistence type="predicted"/>
<sequence>MPNNSSIKQITDYQILNGGFCPNPSLLEGKMGITLFFFLQARFTHNNCYEDFAGELLDDICDSLHIGLPITFADGLCGIGWGIEFMKRLNFIEGDTDDILCDIDRKIMERDVRRISDMTFEYGLEGIAIYVRSRIDSVRATKNKQPFDPSYLEELEESCLRNNILLYSTQYSTDSTWNRILDILATHPFSEEKSWKRGLVKLRTIYE</sequence>